<organism evidence="10 11">
    <name type="scientific">Rhynchospora pubera</name>
    <dbReference type="NCBI Taxonomy" id="906938"/>
    <lineage>
        <taxon>Eukaryota</taxon>
        <taxon>Viridiplantae</taxon>
        <taxon>Streptophyta</taxon>
        <taxon>Embryophyta</taxon>
        <taxon>Tracheophyta</taxon>
        <taxon>Spermatophyta</taxon>
        <taxon>Magnoliopsida</taxon>
        <taxon>Liliopsida</taxon>
        <taxon>Poales</taxon>
        <taxon>Cyperaceae</taxon>
        <taxon>Cyperoideae</taxon>
        <taxon>Rhynchosporeae</taxon>
        <taxon>Rhynchospora</taxon>
    </lineage>
</organism>
<dbReference type="GO" id="GO:0048316">
    <property type="term" value="P:seed development"/>
    <property type="evidence" value="ECO:0007669"/>
    <property type="project" value="UniProtKB-ARBA"/>
</dbReference>
<proteinExistence type="inferred from homology"/>
<dbReference type="CDD" id="cd02242">
    <property type="entry name" value="cupin_11S_legumin_N"/>
    <property type="match status" value="1"/>
</dbReference>
<feature type="region of interest" description="Disordered" evidence="8">
    <location>
        <begin position="539"/>
        <end position="560"/>
    </location>
</feature>
<dbReference type="InterPro" id="IPR006045">
    <property type="entry name" value="Cupin_1"/>
</dbReference>
<dbReference type="SUPFAM" id="SSF51182">
    <property type="entry name" value="RmlC-like cupins"/>
    <property type="match status" value="1"/>
</dbReference>
<evidence type="ECO:0000256" key="5">
    <source>
        <dbReference type="ARBA" id="ARBA00023129"/>
    </source>
</evidence>
<dbReference type="InterPro" id="IPR050253">
    <property type="entry name" value="Seed_Storage-Functional"/>
</dbReference>
<comment type="caution">
    <text evidence="10">The sequence shown here is derived from an EMBL/GenBank/DDBJ whole genome shotgun (WGS) entry which is preliminary data.</text>
</comment>
<comment type="subunit">
    <text evidence="2 7">Hexamer; each subunit is composed of an acidic and a basic chain derived from a single precursor and linked by a disulfide bond.</text>
</comment>
<keyword evidence="11" id="KW-1185">Reference proteome</keyword>
<feature type="domain" description="Cupin type-1" evidence="9">
    <location>
        <begin position="347"/>
        <end position="497"/>
    </location>
</feature>
<feature type="compositionally biased region" description="Basic and acidic residues" evidence="8">
    <location>
        <begin position="543"/>
        <end position="554"/>
    </location>
</feature>
<dbReference type="InterPro" id="IPR022379">
    <property type="entry name" value="11S_seedstore_CS"/>
</dbReference>
<dbReference type="CDD" id="cd02243">
    <property type="entry name" value="cupin_11S_legumin_C"/>
    <property type="match status" value="1"/>
</dbReference>
<dbReference type="GO" id="GO:0045735">
    <property type="term" value="F:nutrient reservoir activity"/>
    <property type="evidence" value="ECO:0007669"/>
    <property type="project" value="UniProtKB-KW"/>
</dbReference>
<keyword evidence="4 7" id="KW-0758">Storage protein</keyword>
<dbReference type="AlphaFoldDB" id="A0AAV8C2V0"/>
<dbReference type="Pfam" id="PF00190">
    <property type="entry name" value="Cupin_1"/>
    <property type="match status" value="2"/>
</dbReference>
<gene>
    <name evidence="10" type="ORF">LUZ62_084201</name>
</gene>
<dbReference type="EMBL" id="JAMFTS010000005">
    <property type="protein sequence ID" value="KAJ4749796.1"/>
    <property type="molecule type" value="Genomic_DNA"/>
</dbReference>
<feature type="signal peptide" evidence="7">
    <location>
        <begin position="1"/>
        <end position="23"/>
    </location>
</feature>
<protein>
    <submittedName>
        <fullName evidence="10">Glutelin type-B 5</fullName>
    </submittedName>
</protein>
<evidence type="ECO:0000256" key="8">
    <source>
        <dbReference type="SAM" id="MobiDB-lite"/>
    </source>
</evidence>
<dbReference type="Proteomes" id="UP001140206">
    <property type="component" value="Chromosome 5"/>
</dbReference>
<name>A0AAV8C2V0_9POAL</name>
<dbReference type="InterPro" id="IPR014710">
    <property type="entry name" value="RmlC-like_jellyroll"/>
</dbReference>
<comment type="similarity">
    <text evidence="1 7">Belongs to the 11S seed storage protein (globulins) family.</text>
</comment>
<evidence type="ECO:0000313" key="11">
    <source>
        <dbReference type="Proteomes" id="UP001140206"/>
    </source>
</evidence>
<dbReference type="PANTHER" id="PTHR31189:SF35">
    <property type="entry name" value="12S SEED STORAGE PROTEIN CRB"/>
    <property type="match status" value="1"/>
</dbReference>
<dbReference type="PANTHER" id="PTHR31189">
    <property type="entry name" value="OS03G0336100 PROTEIN-RELATED"/>
    <property type="match status" value="1"/>
</dbReference>
<sequence length="578" mass="65418">MLASSYFLSFCLYFLVFCHGAFAQLFGFGGQSAWQSSRSFAGPRGCRFDRLDALNPTQRLRFEAGMVEYYDVYNEVLQCAGVSARRITVEPRGLFLPQYNNAPSLVYIIQGRGIKGVTFPGCPETFQSFQPDSEQILTGTAESQSQQRIRDEHQKVHRFKQGDIMALPAGVTYWGYNDGDIPVVAIEVFDTSNTANQLEPRQRSFFLAGRHSGQQTYEMGPEAYETGPEAYELGRQTYEAGVRPIGMTPLSGNNIFNGFDTQLLAEALGVNVQLARQLQAQNDPRGQIVFVKEGLKMLRPSRSQEVQQQEFDESMQAQEQFGESWQGPYNVTANGLDENFCTLKIRANIDKPSRADYYNQRVGRIARVDSQKLPILNLVQMSATRVVLQRNAMITPYWSMNCHCGMYVTQGQGRVQVVNHQGRTVFDGTVRQGQFLLIPQNFAVLKRADRLQGFHWVTFNTNQNAMINQIAGKLSTFKGMPLQVLMHSYRLSIEQARRLKFSRRNEFKLFTPRSPRTKKKEHHSAETLEKLSTCLCSASSPYTEKESPDPREALDSAPPFLLRNPSLSTVVDTFRVKD</sequence>
<evidence type="ECO:0000256" key="1">
    <source>
        <dbReference type="ARBA" id="ARBA00007178"/>
    </source>
</evidence>
<evidence type="ECO:0000256" key="7">
    <source>
        <dbReference type="RuleBase" id="RU003681"/>
    </source>
</evidence>
<accession>A0AAV8C2V0</accession>
<feature type="chain" id="PRO_5043107431" evidence="7">
    <location>
        <begin position="24"/>
        <end position="578"/>
    </location>
</feature>
<evidence type="ECO:0000256" key="4">
    <source>
        <dbReference type="ARBA" id="ARBA00022761"/>
    </source>
</evidence>
<evidence type="ECO:0000313" key="10">
    <source>
        <dbReference type="EMBL" id="KAJ4749796.1"/>
    </source>
</evidence>
<dbReference type="Gene3D" id="2.60.120.10">
    <property type="entry name" value="Jelly Rolls"/>
    <property type="match status" value="2"/>
</dbReference>
<dbReference type="PRINTS" id="PR00439">
    <property type="entry name" value="11SGLOBULIN"/>
</dbReference>
<dbReference type="FunFam" id="2.60.120.10:FF:000073">
    <property type="entry name" value="Glycinin G1"/>
    <property type="match status" value="1"/>
</dbReference>
<reference evidence="10" key="1">
    <citation type="submission" date="2022-08" db="EMBL/GenBank/DDBJ databases">
        <authorList>
            <person name="Marques A."/>
        </authorList>
    </citation>
    <scope>NUCLEOTIDE SEQUENCE</scope>
    <source>
        <strain evidence="10">RhyPub2mFocal</strain>
        <tissue evidence="10">Leaves</tissue>
    </source>
</reference>
<evidence type="ECO:0000259" key="9">
    <source>
        <dbReference type="SMART" id="SM00835"/>
    </source>
</evidence>
<dbReference type="InterPro" id="IPR006044">
    <property type="entry name" value="11S_seedstore_pln"/>
</dbReference>
<keyword evidence="5 7" id="KW-0708">Seed storage protein</keyword>
<dbReference type="PROSITE" id="PS00305">
    <property type="entry name" value="11S_SEED_STORAGE"/>
    <property type="match status" value="1"/>
</dbReference>
<dbReference type="InterPro" id="IPR011051">
    <property type="entry name" value="RmlC_Cupin_sf"/>
</dbReference>
<comment type="function">
    <text evidence="7">Seed storage protein.</text>
</comment>
<keyword evidence="6 7" id="KW-1015">Disulfide bond</keyword>
<evidence type="ECO:0000256" key="6">
    <source>
        <dbReference type="ARBA" id="ARBA00023157"/>
    </source>
</evidence>
<evidence type="ECO:0000256" key="2">
    <source>
        <dbReference type="ARBA" id="ARBA00011818"/>
    </source>
</evidence>
<evidence type="ECO:0000256" key="3">
    <source>
        <dbReference type="ARBA" id="ARBA00022729"/>
    </source>
</evidence>
<dbReference type="SMART" id="SM00835">
    <property type="entry name" value="Cupin_1"/>
    <property type="match status" value="2"/>
</dbReference>
<feature type="domain" description="Cupin type-1" evidence="9">
    <location>
        <begin position="51"/>
        <end position="276"/>
    </location>
</feature>
<keyword evidence="3 7" id="KW-0732">Signal</keyword>